<dbReference type="STRING" id="1777140.AWB79_06079"/>
<dbReference type="GO" id="GO:0006635">
    <property type="term" value="P:fatty acid beta-oxidation"/>
    <property type="evidence" value="ECO:0007669"/>
    <property type="project" value="TreeGrafter"/>
</dbReference>
<organism evidence="1 2">
    <name type="scientific">Caballeronia hypogeia</name>
    <dbReference type="NCBI Taxonomy" id="1777140"/>
    <lineage>
        <taxon>Bacteria</taxon>
        <taxon>Pseudomonadati</taxon>
        <taxon>Pseudomonadota</taxon>
        <taxon>Betaproteobacteria</taxon>
        <taxon>Burkholderiales</taxon>
        <taxon>Burkholderiaceae</taxon>
        <taxon>Caballeronia</taxon>
    </lineage>
</organism>
<dbReference type="SUPFAM" id="SSF52096">
    <property type="entry name" value="ClpP/crotonase"/>
    <property type="match status" value="1"/>
</dbReference>
<dbReference type="Proteomes" id="UP000054851">
    <property type="component" value="Unassembled WGS sequence"/>
</dbReference>
<dbReference type="InterPro" id="IPR001753">
    <property type="entry name" value="Enoyl-CoA_hydra/iso"/>
</dbReference>
<dbReference type="RefSeq" id="WP_082862511.1">
    <property type="nucleotide sequence ID" value="NZ_FCOA02000029.1"/>
</dbReference>
<keyword evidence="2" id="KW-1185">Reference proteome</keyword>
<dbReference type="AlphaFoldDB" id="A0A158CW63"/>
<reference evidence="1" key="1">
    <citation type="submission" date="2016-01" db="EMBL/GenBank/DDBJ databases">
        <authorList>
            <person name="Peeters C."/>
        </authorList>
    </citation>
    <scope>NUCLEOTIDE SEQUENCE</scope>
    <source>
        <strain evidence="1">LMG 29322</strain>
    </source>
</reference>
<protein>
    <submittedName>
        <fullName evidence="1">Enoyl-CoA hydratase</fullName>
    </submittedName>
</protein>
<accession>A0A158CW63</accession>
<dbReference type="PANTHER" id="PTHR11941">
    <property type="entry name" value="ENOYL-COA HYDRATASE-RELATED"/>
    <property type="match status" value="1"/>
</dbReference>
<comment type="caution">
    <text evidence="1">The sequence shown here is derived from an EMBL/GenBank/DDBJ whole genome shotgun (WGS) entry which is preliminary data.</text>
</comment>
<gene>
    <name evidence="1" type="ORF">AWB79_06079</name>
</gene>
<dbReference type="GO" id="GO:0003824">
    <property type="term" value="F:catalytic activity"/>
    <property type="evidence" value="ECO:0007669"/>
    <property type="project" value="UniProtKB-ARBA"/>
</dbReference>
<dbReference type="InterPro" id="IPR029045">
    <property type="entry name" value="ClpP/crotonase-like_dom_sf"/>
</dbReference>
<evidence type="ECO:0000313" key="1">
    <source>
        <dbReference type="EMBL" id="SAK86491.1"/>
    </source>
</evidence>
<name>A0A158CW63_9BURK</name>
<dbReference type="Gene3D" id="3.90.226.10">
    <property type="entry name" value="2-enoyl-CoA Hydratase, Chain A, domain 1"/>
    <property type="match status" value="1"/>
</dbReference>
<proteinExistence type="predicted"/>
<dbReference type="PANTHER" id="PTHR11941:SF54">
    <property type="entry name" value="ENOYL-COA HYDRATASE, MITOCHONDRIAL"/>
    <property type="match status" value="1"/>
</dbReference>
<dbReference type="OrthoDB" id="9807606at2"/>
<sequence length="245" mass="26370">MQIENIGNVRQLILDRPQRRNALGTELMKQLEQELHKADRDASVKAIVLSGAAPAFCAGSDLKELGGLSIEGMCEHELETARIARSIAGVSKPVIASVEGFALGGGFILAVSCDQVVTAANARWHLPEVPNGWLPPWGLQALIARVGAVRARMLVWADEAIDGVEAHRLGVADRLAEPGGADQQAIALAQRLAALPREAVASTKRFFEPFLALDGERMDREAARFFAEDCKAEAAQKTLAKFTVK</sequence>
<evidence type="ECO:0000313" key="2">
    <source>
        <dbReference type="Proteomes" id="UP000054851"/>
    </source>
</evidence>
<dbReference type="EMBL" id="FCOA02000029">
    <property type="protein sequence ID" value="SAK86491.1"/>
    <property type="molecule type" value="Genomic_DNA"/>
</dbReference>
<dbReference type="CDD" id="cd06558">
    <property type="entry name" value="crotonase-like"/>
    <property type="match status" value="1"/>
</dbReference>
<dbReference type="Pfam" id="PF00378">
    <property type="entry name" value="ECH_1"/>
    <property type="match status" value="1"/>
</dbReference>